<name>A0A3Q3G9A2_9LABR</name>
<dbReference type="Ensembl" id="ENSLBET00000031022.1">
    <property type="protein sequence ID" value="ENSLBEP00000029621.1"/>
    <property type="gene ID" value="ENSLBEG00000022415.1"/>
</dbReference>
<feature type="domain" description="Protein kinase" evidence="2">
    <location>
        <begin position="24"/>
        <end position="72"/>
    </location>
</feature>
<evidence type="ECO:0000256" key="1">
    <source>
        <dbReference type="PROSITE-ProRule" id="PRU10141"/>
    </source>
</evidence>
<evidence type="ECO:0000259" key="2">
    <source>
        <dbReference type="PROSITE" id="PS50011"/>
    </source>
</evidence>
<keyword evidence="1" id="KW-0547">Nucleotide-binding</keyword>
<dbReference type="Proteomes" id="UP000261660">
    <property type="component" value="Unplaced"/>
</dbReference>
<evidence type="ECO:0000313" key="3">
    <source>
        <dbReference type="Ensembl" id="ENSLBEP00000029512.1"/>
    </source>
</evidence>
<protein>
    <recommendedName>
        <fullName evidence="2">Protein kinase domain-containing protein</fullName>
    </recommendedName>
</protein>
<accession>A0A3Q3G9A2</accession>
<organism evidence="3 4">
    <name type="scientific">Labrus bergylta</name>
    <name type="common">ballan wrasse</name>
    <dbReference type="NCBI Taxonomy" id="56723"/>
    <lineage>
        <taxon>Eukaryota</taxon>
        <taxon>Metazoa</taxon>
        <taxon>Chordata</taxon>
        <taxon>Craniata</taxon>
        <taxon>Vertebrata</taxon>
        <taxon>Euteleostomi</taxon>
        <taxon>Actinopterygii</taxon>
        <taxon>Neopterygii</taxon>
        <taxon>Teleostei</taxon>
        <taxon>Neoteleostei</taxon>
        <taxon>Acanthomorphata</taxon>
        <taxon>Eupercaria</taxon>
        <taxon>Labriformes</taxon>
        <taxon>Labridae</taxon>
        <taxon>Labrus</taxon>
    </lineage>
</organism>
<keyword evidence="1" id="KW-0067">ATP-binding</keyword>
<dbReference type="GO" id="GO:0005524">
    <property type="term" value="F:ATP binding"/>
    <property type="evidence" value="ECO:0007669"/>
    <property type="project" value="UniProtKB-UniRule"/>
</dbReference>
<dbReference type="GO" id="GO:0004672">
    <property type="term" value="F:protein kinase activity"/>
    <property type="evidence" value="ECO:0007669"/>
    <property type="project" value="InterPro"/>
</dbReference>
<reference evidence="3" key="1">
    <citation type="submission" date="2025-05" db="UniProtKB">
        <authorList>
            <consortium name="Ensembl"/>
        </authorList>
    </citation>
    <scope>IDENTIFICATION</scope>
</reference>
<proteinExistence type="predicted"/>
<dbReference type="PROSITE" id="PS50011">
    <property type="entry name" value="PROTEIN_KINASE_DOM"/>
    <property type="match status" value="1"/>
</dbReference>
<keyword evidence="4" id="KW-1185">Reference proteome</keyword>
<dbReference type="SUPFAM" id="SSF56112">
    <property type="entry name" value="Protein kinase-like (PK-like)"/>
    <property type="match status" value="1"/>
</dbReference>
<dbReference type="InterPro" id="IPR011009">
    <property type="entry name" value="Kinase-like_dom_sf"/>
</dbReference>
<sequence length="72" mass="8241">LRFPPTPQKHAASRSIEHFKSSLYLFLEVVGEGGFGEVLRCVNKETGNVVAIKMPKFKQCCKREVRIQQHQI</sequence>
<dbReference type="GeneTree" id="ENSGT00940000181926"/>
<dbReference type="AlphaFoldDB" id="A0A3Q3G9A2"/>
<evidence type="ECO:0000313" key="4">
    <source>
        <dbReference type="Proteomes" id="UP000261660"/>
    </source>
</evidence>
<dbReference type="InterPro" id="IPR000719">
    <property type="entry name" value="Prot_kinase_dom"/>
</dbReference>
<dbReference type="PROSITE" id="PS00107">
    <property type="entry name" value="PROTEIN_KINASE_ATP"/>
    <property type="match status" value="1"/>
</dbReference>
<dbReference type="Ensembl" id="ENSLBET00000030912.1">
    <property type="protein sequence ID" value="ENSLBEP00000029512.1"/>
    <property type="gene ID" value="ENSLBEG00000022335.1"/>
</dbReference>
<feature type="binding site" evidence="1">
    <location>
        <position position="53"/>
    </location>
    <ligand>
        <name>ATP</name>
        <dbReference type="ChEBI" id="CHEBI:30616"/>
    </ligand>
</feature>
<dbReference type="Gene3D" id="3.30.200.20">
    <property type="entry name" value="Phosphorylase Kinase, domain 1"/>
    <property type="match status" value="1"/>
</dbReference>
<dbReference type="InterPro" id="IPR017441">
    <property type="entry name" value="Protein_kinase_ATP_BS"/>
</dbReference>